<dbReference type="EMBL" id="NTYF01000087">
    <property type="protein sequence ID" value="PER49696.1"/>
    <property type="molecule type" value="Genomic_DNA"/>
</dbReference>
<keyword evidence="4" id="KW-0548">Nucleotidyltransferase</keyword>
<dbReference type="FunFam" id="3.40.50.300:FF:001255">
    <property type="entry name" value="DNA polymerase III subunit delta"/>
    <property type="match status" value="1"/>
</dbReference>
<dbReference type="GO" id="GO:0003887">
    <property type="term" value="F:DNA-directed DNA polymerase activity"/>
    <property type="evidence" value="ECO:0007669"/>
    <property type="project" value="UniProtKB-KW"/>
</dbReference>
<keyword evidence="3" id="KW-0808">Transferase</keyword>
<comment type="caution">
    <text evidence="9">The sequence shown here is derived from an EMBL/GenBank/DDBJ whole genome shotgun (WGS) entry which is preliminary data.</text>
</comment>
<dbReference type="InterPro" id="IPR015199">
    <property type="entry name" value="DNA_pol_III_delta_C"/>
</dbReference>
<evidence type="ECO:0000256" key="7">
    <source>
        <dbReference type="ARBA" id="ARBA00049244"/>
    </source>
</evidence>
<gene>
    <name evidence="9" type="ORF">CN495_22855</name>
</gene>
<evidence type="ECO:0000259" key="8">
    <source>
        <dbReference type="Pfam" id="PF09115"/>
    </source>
</evidence>
<evidence type="ECO:0000256" key="2">
    <source>
        <dbReference type="ARBA" id="ARBA00014363"/>
    </source>
</evidence>
<dbReference type="PANTHER" id="PTHR11669:SF8">
    <property type="entry name" value="DNA POLYMERASE III SUBUNIT DELTA"/>
    <property type="match status" value="1"/>
</dbReference>
<dbReference type="Pfam" id="PF13177">
    <property type="entry name" value="DNA_pol3_delta2"/>
    <property type="match status" value="1"/>
</dbReference>
<dbReference type="PANTHER" id="PTHR11669">
    <property type="entry name" value="REPLICATION FACTOR C / DNA POLYMERASE III GAMMA-TAU SUBUNIT"/>
    <property type="match status" value="1"/>
</dbReference>
<evidence type="ECO:0000313" key="10">
    <source>
        <dbReference type="Proteomes" id="UP000219897"/>
    </source>
</evidence>
<keyword evidence="5" id="KW-0235">DNA replication</keyword>
<evidence type="ECO:0000256" key="5">
    <source>
        <dbReference type="ARBA" id="ARBA00022705"/>
    </source>
</evidence>
<sequence length="328" mass="37113">MMKTWEQLSAIQPIGVKMLMNSIAKERISHAYLLEGGKGTGKFATAIQMAKSFLCSQRNGVEPCHVCTNCKRIDSGNHPNLHIVKPDGLSIKKQQIHDLQGEFSKTGLEANKKLYIIEHADRMTANAANTLLKFLEEPSSDTTAILLTEQSHQILNTILSRCQVVTFRPLPTESLIRRLQEEEGITASLSTLAAQLTNSFDEALALCSDEWFAQARALVIKLCEALEKDKTSIFFVQEKWGKHFGEKEQLQQGLDMLLLIYKDLLYVQLGEEDRLVFHEQKEMFESFSYAQKRIVSALFNILEAKNRINANVNAQLVFEQLVLRLQEG</sequence>
<dbReference type="NCBIfam" id="NF005972">
    <property type="entry name" value="PRK08058.1"/>
    <property type="match status" value="1"/>
</dbReference>
<evidence type="ECO:0000313" key="9">
    <source>
        <dbReference type="EMBL" id="PER49696.1"/>
    </source>
</evidence>
<dbReference type="EC" id="2.7.7.7" evidence="1"/>
<reference evidence="9 10" key="1">
    <citation type="submission" date="2017-09" db="EMBL/GenBank/DDBJ databases">
        <title>Large-scale bioinformatics analysis of Bacillus genomes uncovers conserved roles of natural products in bacterial physiology.</title>
        <authorList>
            <consortium name="Agbiome Team Llc"/>
            <person name="Bleich R.M."/>
            <person name="Kirk G.J."/>
            <person name="Santa Maria K.C."/>
            <person name="Allen S.E."/>
            <person name="Farag S."/>
            <person name="Shank E.A."/>
            <person name="Bowers A."/>
        </authorList>
    </citation>
    <scope>NUCLEOTIDE SEQUENCE [LARGE SCALE GENOMIC DNA]</scope>
    <source>
        <strain evidence="9 10">AFS005140</strain>
    </source>
</reference>
<dbReference type="RefSeq" id="WP_098223268.1">
    <property type="nucleotide sequence ID" value="NZ_NTVJ01000127.1"/>
</dbReference>
<dbReference type="InterPro" id="IPR050238">
    <property type="entry name" value="DNA_Rep/Repair_Clamp_Loader"/>
</dbReference>
<organism evidence="9 10">
    <name type="scientific">Bacillus thuringiensis</name>
    <dbReference type="NCBI Taxonomy" id="1428"/>
    <lineage>
        <taxon>Bacteria</taxon>
        <taxon>Bacillati</taxon>
        <taxon>Bacillota</taxon>
        <taxon>Bacilli</taxon>
        <taxon>Bacillales</taxon>
        <taxon>Bacillaceae</taxon>
        <taxon>Bacillus</taxon>
        <taxon>Bacillus cereus group</taxon>
    </lineage>
</organism>
<evidence type="ECO:0000256" key="4">
    <source>
        <dbReference type="ARBA" id="ARBA00022695"/>
    </source>
</evidence>
<dbReference type="GO" id="GO:0006260">
    <property type="term" value="P:DNA replication"/>
    <property type="evidence" value="ECO:0007669"/>
    <property type="project" value="UniProtKB-KW"/>
</dbReference>
<comment type="catalytic activity">
    <reaction evidence="7">
        <text>DNA(n) + a 2'-deoxyribonucleoside 5'-triphosphate = DNA(n+1) + diphosphate</text>
        <dbReference type="Rhea" id="RHEA:22508"/>
        <dbReference type="Rhea" id="RHEA-COMP:17339"/>
        <dbReference type="Rhea" id="RHEA-COMP:17340"/>
        <dbReference type="ChEBI" id="CHEBI:33019"/>
        <dbReference type="ChEBI" id="CHEBI:61560"/>
        <dbReference type="ChEBI" id="CHEBI:173112"/>
        <dbReference type="EC" id="2.7.7.7"/>
    </reaction>
</comment>
<name>A0ABD6S1G4_BACTU</name>
<dbReference type="SUPFAM" id="SSF52540">
    <property type="entry name" value="P-loop containing nucleoside triphosphate hydrolases"/>
    <property type="match status" value="1"/>
</dbReference>
<evidence type="ECO:0000256" key="3">
    <source>
        <dbReference type="ARBA" id="ARBA00022679"/>
    </source>
</evidence>
<feature type="domain" description="DNA polymerase III delta subunit C-terminal" evidence="8">
    <location>
        <begin position="222"/>
        <end position="326"/>
    </location>
</feature>
<dbReference type="InterPro" id="IPR004622">
    <property type="entry name" value="DNA_pol_HolB"/>
</dbReference>
<accession>A0ABD6S1G4</accession>
<dbReference type="NCBIfam" id="TIGR00678">
    <property type="entry name" value="holB"/>
    <property type="match status" value="1"/>
</dbReference>
<dbReference type="Gene3D" id="3.40.50.300">
    <property type="entry name" value="P-loop containing nucleotide triphosphate hydrolases"/>
    <property type="match status" value="1"/>
</dbReference>
<proteinExistence type="predicted"/>
<dbReference type="Pfam" id="PF09115">
    <property type="entry name" value="DNApol3-delta_C"/>
    <property type="match status" value="1"/>
</dbReference>
<keyword evidence="6" id="KW-0239">DNA-directed DNA polymerase</keyword>
<dbReference type="InterPro" id="IPR027417">
    <property type="entry name" value="P-loop_NTPase"/>
</dbReference>
<evidence type="ECO:0000256" key="1">
    <source>
        <dbReference type="ARBA" id="ARBA00012417"/>
    </source>
</evidence>
<dbReference type="Proteomes" id="UP000219897">
    <property type="component" value="Unassembled WGS sequence"/>
</dbReference>
<dbReference type="AlphaFoldDB" id="A0ABD6S1G4"/>
<evidence type="ECO:0000256" key="6">
    <source>
        <dbReference type="ARBA" id="ARBA00022932"/>
    </source>
</evidence>
<protein>
    <recommendedName>
        <fullName evidence="2">DNA polymerase III subunit delta'</fullName>
        <ecNumber evidence="1">2.7.7.7</ecNumber>
    </recommendedName>
</protein>